<evidence type="ECO:0000313" key="5">
    <source>
        <dbReference type="Proteomes" id="UP000184474"/>
    </source>
</evidence>
<dbReference type="SMART" id="SM00448">
    <property type="entry name" value="REC"/>
    <property type="match status" value="1"/>
</dbReference>
<reference evidence="5" key="1">
    <citation type="submission" date="2016-11" db="EMBL/GenBank/DDBJ databases">
        <authorList>
            <person name="Varghese N."/>
            <person name="Submissions S."/>
        </authorList>
    </citation>
    <scope>NUCLEOTIDE SEQUENCE [LARGE SCALE GENOMIC DNA]</scope>
    <source>
        <strain evidence="5">DSM 26134</strain>
    </source>
</reference>
<dbReference type="Gene3D" id="3.40.50.2300">
    <property type="match status" value="1"/>
</dbReference>
<dbReference type="InterPro" id="IPR011006">
    <property type="entry name" value="CheY-like_superfamily"/>
</dbReference>
<evidence type="ECO:0000256" key="1">
    <source>
        <dbReference type="PROSITE-ProRule" id="PRU00169"/>
    </source>
</evidence>
<name>A0A1M6WW66_REIAG</name>
<proteinExistence type="predicted"/>
<dbReference type="Gene3D" id="2.40.50.1020">
    <property type="entry name" value="LytTr DNA-binding domain"/>
    <property type="match status" value="1"/>
</dbReference>
<dbReference type="STRING" id="156994.SAMN04488028_11523"/>
<keyword evidence="1" id="KW-0597">Phosphoprotein</keyword>
<evidence type="ECO:0000259" key="2">
    <source>
        <dbReference type="PROSITE" id="PS50110"/>
    </source>
</evidence>
<dbReference type="PROSITE" id="PS50930">
    <property type="entry name" value="HTH_LYTTR"/>
    <property type="match status" value="1"/>
</dbReference>
<dbReference type="GO" id="GO:0000156">
    <property type="term" value="F:phosphorelay response regulator activity"/>
    <property type="evidence" value="ECO:0007669"/>
    <property type="project" value="InterPro"/>
</dbReference>
<feature type="modified residue" description="4-aspartylphosphate" evidence="1">
    <location>
        <position position="57"/>
    </location>
</feature>
<feature type="domain" description="Response regulatory" evidence="2">
    <location>
        <begin position="6"/>
        <end position="117"/>
    </location>
</feature>
<protein>
    <submittedName>
        <fullName evidence="4">Two component transcriptional regulator, LytTR family</fullName>
    </submittedName>
</protein>
<dbReference type="Pfam" id="PF04397">
    <property type="entry name" value="LytTR"/>
    <property type="match status" value="1"/>
</dbReference>
<feature type="domain" description="HTH LytTR-type" evidence="3">
    <location>
        <begin position="137"/>
        <end position="232"/>
    </location>
</feature>
<evidence type="ECO:0000313" key="4">
    <source>
        <dbReference type="EMBL" id="SHK97809.1"/>
    </source>
</evidence>
<dbReference type="SMART" id="SM00850">
    <property type="entry name" value="LytTR"/>
    <property type="match status" value="1"/>
</dbReference>
<dbReference type="PROSITE" id="PS50110">
    <property type="entry name" value="RESPONSE_REGULATORY"/>
    <property type="match status" value="1"/>
</dbReference>
<dbReference type="InterPro" id="IPR001789">
    <property type="entry name" value="Sig_transdc_resp-reg_receiver"/>
</dbReference>
<dbReference type="AlphaFoldDB" id="A0A1M6WW66"/>
<gene>
    <name evidence="4" type="ORF">SAMN04488028_11523</name>
</gene>
<keyword evidence="5" id="KW-1185">Reference proteome</keyword>
<dbReference type="GO" id="GO:0003677">
    <property type="term" value="F:DNA binding"/>
    <property type="evidence" value="ECO:0007669"/>
    <property type="project" value="InterPro"/>
</dbReference>
<dbReference type="InterPro" id="IPR007492">
    <property type="entry name" value="LytTR_DNA-bd_dom"/>
</dbReference>
<dbReference type="PANTHER" id="PTHR37299:SF1">
    <property type="entry name" value="STAGE 0 SPORULATION PROTEIN A HOMOLOG"/>
    <property type="match status" value="1"/>
</dbReference>
<dbReference type="Pfam" id="PF00072">
    <property type="entry name" value="Response_reg"/>
    <property type="match status" value="1"/>
</dbReference>
<dbReference type="SUPFAM" id="SSF52172">
    <property type="entry name" value="CheY-like"/>
    <property type="match status" value="1"/>
</dbReference>
<dbReference type="PANTHER" id="PTHR37299">
    <property type="entry name" value="TRANSCRIPTIONAL REGULATOR-RELATED"/>
    <property type="match status" value="1"/>
</dbReference>
<dbReference type="RefSeq" id="WP_073125747.1">
    <property type="nucleotide sequence ID" value="NZ_FRAA01000015.1"/>
</dbReference>
<accession>A0A1M6WW66</accession>
<dbReference type="Proteomes" id="UP000184474">
    <property type="component" value="Unassembled WGS sequence"/>
</dbReference>
<evidence type="ECO:0000259" key="3">
    <source>
        <dbReference type="PROSITE" id="PS50930"/>
    </source>
</evidence>
<organism evidence="4 5">
    <name type="scientific">Reichenbachiella agariperforans</name>
    <dbReference type="NCBI Taxonomy" id="156994"/>
    <lineage>
        <taxon>Bacteria</taxon>
        <taxon>Pseudomonadati</taxon>
        <taxon>Bacteroidota</taxon>
        <taxon>Cytophagia</taxon>
        <taxon>Cytophagales</taxon>
        <taxon>Reichenbachiellaceae</taxon>
        <taxon>Reichenbachiella</taxon>
    </lineage>
</organism>
<dbReference type="InterPro" id="IPR046947">
    <property type="entry name" value="LytR-like"/>
</dbReference>
<sequence length="233" mass="26410">MLKKLTCVAIDDEFIALKIITSLIDQTGFLTLLGSYQSAVEGTNAIIELEPDIVFLDVQMPEISGLDIIKSLNKKPEIILITSQVKYAVEAFEFNVTDYLVKPIESYARFMNAVTKAKDNIALKEKNVTGSDAVFMKIDFLLTKVQFESILYVEGYGDYIKVHTTDKTHVVYYKLSSIEDKLPKDLFMRVHRSYLVQINKIDNIDQNSLVIGDNVVPVSAKYKPELLNKIEML</sequence>
<dbReference type="EMBL" id="FRAA01000015">
    <property type="protein sequence ID" value="SHK97809.1"/>
    <property type="molecule type" value="Genomic_DNA"/>
</dbReference>